<keyword evidence="1 2" id="KW-0732">Signal</keyword>
<organism evidence="4 5">
    <name type="scientific">Flavobacterium bomense</name>
    <dbReference type="NCBI Taxonomy" id="2497483"/>
    <lineage>
        <taxon>Bacteria</taxon>
        <taxon>Pseudomonadati</taxon>
        <taxon>Bacteroidota</taxon>
        <taxon>Flavobacteriia</taxon>
        <taxon>Flavobacteriales</taxon>
        <taxon>Flavobacteriaceae</taxon>
        <taxon>Flavobacterium</taxon>
    </lineage>
</organism>
<proteinExistence type="predicted"/>
<keyword evidence="5" id="KW-1185">Reference proteome</keyword>
<dbReference type="Pfam" id="PF18962">
    <property type="entry name" value="Por_Secre_tail"/>
    <property type="match status" value="1"/>
</dbReference>
<comment type="caution">
    <text evidence="4">The sequence shown here is derived from an EMBL/GenBank/DDBJ whole genome shotgun (WGS) entry which is preliminary data.</text>
</comment>
<evidence type="ECO:0000259" key="3">
    <source>
        <dbReference type="Pfam" id="PF18962"/>
    </source>
</evidence>
<protein>
    <submittedName>
        <fullName evidence="4">T9SS type A sorting domain-containing protein</fullName>
    </submittedName>
</protein>
<evidence type="ECO:0000313" key="4">
    <source>
        <dbReference type="EMBL" id="RTZ03568.1"/>
    </source>
</evidence>
<feature type="signal peptide" evidence="2">
    <location>
        <begin position="1"/>
        <end position="19"/>
    </location>
</feature>
<evidence type="ECO:0000256" key="1">
    <source>
        <dbReference type="ARBA" id="ARBA00022729"/>
    </source>
</evidence>
<dbReference type="InterPro" id="IPR026444">
    <property type="entry name" value="Secre_tail"/>
</dbReference>
<feature type="domain" description="Secretion system C-terminal sorting" evidence="3">
    <location>
        <begin position="74"/>
        <end position="143"/>
    </location>
</feature>
<sequence length="150" mass="16941">MNKILPLLLLLLSSIIGQAQDKITFSYDNAGNQTQRSLCFGCLSKNSTTAPKKIKALTQDDLQKFFPEDLISYYPNPVKEELYLKWEPLVDNLVTSIQVYGLNGQTLKSYSGLEKSNTLNIPFQSYSTGIYTVLLFYSNGEQKSIKIIKQ</sequence>
<reference evidence="4 5" key="1">
    <citation type="submission" date="2018-12" db="EMBL/GenBank/DDBJ databases">
        <title>Flavobacterium sp. nov., isolated from glacier ice.</title>
        <authorList>
            <person name="Liu Q."/>
            <person name="Xin Y.-H."/>
        </authorList>
    </citation>
    <scope>NUCLEOTIDE SEQUENCE [LARGE SCALE GENOMIC DNA]</scope>
    <source>
        <strain evidence="4 5">RB1N8</strain>
    </source>
</reference>
<dbReference type="RefSeq" id="WP_126562477.1">
    <property type="nucleotide sequence ID" value="NZ_RYDJ01000013.1"/>
</dbReference>
<evidence type="ECO:0000256" key="2">
    <source>
        <dbReference type="SAM" id="SignalP"/>
    </source>
</evidence>
<feature type="chain" id="PRO_5018724976" evidence="2">
    <location>
        <begin position="20"/>
        <end position="150"/>
    </location>
</feature>
<dbReference type="Proteomes" id="UP000280825">
    <property type="component" value="Unassembled WGS sequence"/>
</dbReference>
<dbReference type="AlphaFoldDB" id="A0A3S0PVM0"/>
<accession>A0A3S0PVM0</accession>
<evidence type="ECO:0000313" key="5">
    <source>
        <dbReference type="Proteomes" id="UP000280825"/>
    </source>
</evidence>
<gene>
    <name evidence="4" type="ORF">EKL98_11275</name>
</gene>
<dbReference type="EMBL" id="RYDJ01000013">
    <property type="protein sequence ID" value="RTZ03568.1"/>
    <property type="molecule type" value="Genomic_DNA"/>
</dbReference>
<name>A0A3S0PVM0_9FLAO</name>
<dbReference type="NCBIfam" id="TIGR04183">
    <property type="entry name" value="Por_Secre_tail"/>
    <property type="match status" value="1"/>
</dbReference>